<dbReference type="Gene3D" id="3.10.490.10">
    <property type="entry name" value="Gamma-glutamyl cyclotransferase-like"/>
    <property type="match status" value="1"/>
</dbReference>
<dbReference type="GO" id="GO:0006751">
    <property type="term" value="P:glutathione catabolic process"/>
    <property type="evidence" value="ECO:0007669"/>
    <property type="project" value="InterPro"/>
</dbReference>
<accession>A0A914BZK4</accession>
<dbReference type="SUPFAM" id="SSF110857">
    <property type="entry name" value="Gamma-glutamyl cyclotransferase-like"/>
    <property type="match status" value="1"/>
</dbReference>
<dbReference type="AlphaFoldDB" id="A0A914BZK4"/>
<dbReference type="Proteomes" id="UP000887540">
    <property type="component" value="Unplaced"/>
</dbReference>
<comment type="catalytic activity">
    <reaction evidence="6">
        <text>glutathione = L-cysteinylglycine + 5-oxo-L-proline</text>
        <dbReference type="Rhea" id="RHEA:47724"/>
        <dbReference type="ChEBI" id="CHEBI:57925"/>
        <dbReference type="ChEBI" id="CHEBI:58402"/>
        <dbReference type="ChEBI" id="CHEBI:61694"/>
        <dbReference type="EC" id="4.3.2.7"/>
    </reaction>
</comment>
<comment type="similarity">
    <text evidence="5">Belongs to the HFCD (homooligomeric flavin containing Cys decarboxylase) superfamily.</text>
</comment>
<dbReference type="InterPro" id="IPR013024">
    <property type="entry name" value="GGCT-like"/>
</dbReference>
<dbReference type="GO" id="GO:0071513">
    <property type="term" value="C:phosphopantothenoylcysteine decarboxylase complex"/>
    <property type="evidence" value="ECO:0007669"/>
    <property type="project" value="TreeGrafter"/>
</dbReference>
<dbReference type="PANTHER" id="PTHR14359:SF6">
    <property type="entry name" value="PHOSPHOPANTOTHENOYLCYSTEINE DECARBOXYLASE"/>
    <property type="match status" value="1"/>
</dbReference>
<evidence type="ECO:0000256" key="2">
    <source>
        <dbReference type="ARBA" id="ARBA00012344"/>
    </source>
</evidence>
<dbReference type="InterPro" id="IPR036568">
    <property type="entry name" value="GGCT-like_sf"/>
</dbReference>
<dbReference type="GO" id="GO:0061928">
    <property type="term" value="F:glutathione specific gamma-glutamylcyclotransferase activity"/>
    <property type="evidence" value="ECO:0007669"/>
    <property type="project" value="UniProtKB-EC"/>
</dbReference>
<evidence type="ECO:0000313" key="8">
    <source>
        <dbReference type="Proteomes" id="UP000887540"/>
    </source>
</evidence>
<proteinExistence type="inferred from homology"/>
<dbReference type="InterPro" id="IPR003382">
    <property type="entry name" value="Flavoprotein"/>
</dbReference>
<dbReference type="Pfam" id="PF04752">
    <property type="entry name" value="ChaC"/>
    <property type="match status" value="1"/>
</dbReference>
<dbReference type="InterPro" id="IPR036551">
    <property type="entry name" value="Flavin_trans-like"/>
</dbReference>
<evidence type="ECO:0000256" key="6">
    <source>
        <dbReference type="ARBA" id="ARBA00048073"/>
    </source>
</evidence>
<dbReference type="WBParaSite" id="ACRNAN_Path_1337.g5247.t1">
    <property type="protein sequence ID" value="ACRNAN_Path_1337.g5247.t1"/>
    <property type="gene ID" value="ACRNAN_Path_1337.g5247"/>
</dbReference>
<dbReference type="PANTHER" id="PTHR14359">
    <property type="entry name" value="HOMO-OLIGOMERIC FLAVIN CONTAINING CYS DECARBOXYLASE FAMILY"/>
    <property type="match status" value="1"/>
</dbReference>
<sequence>MIPLPNLNLRSVKEYREPLSPSHRLLRSAGKYHLLIGVTGSVATIKLQELIAEIHKQSPPDKIVIKVVTTPNAMNFFNPIDLDEDVFDDRDEWSMWQSRGDPVLHIELRKWADTLLIAPLDANSLAKIAHGLCDNLLTSLVRAWDFNKPLYFAPAMNTAMWENPLTYQHMKTLKELLQFREIPPIEKELMCGDKGYGAMATVQMIASIIASVHNNCCPLVLSFIFIRSFNIRYFQKLHKMWVFGYGSLLWYTDFPYTEVVPGLVKGFSRRFYQLSPDHRGTPEQPGRAVTLVPEEKGTCWGLAYKVPEHAVESTIEYLNFRERAGYTCEQVEFHPDDGSPSFNLYVYISLDNPYYNPSDMDEIVNTIIRSRGRSGTNLEYALRLADVQRRLAPHYYDHHLFELERRLLDACISLRVEDKILQVLGYKLDYLACNASSDKAQILAEDMIFSKAG</sequence>
<dbReference type="CDD" id="cd06661">
    <property type="entry name" value="GGCT_like"/>
    <property type="match status" value="1"/>
</dbReference>
<dbReference type="InterPro" id="IPR006840">
    <property type="entry name" value="ChaC"/>
</dbReference>
<protein>
    <recommendedName>
        <fullName evidence="2">glutathione-specific gamma-glutamylcyclotransferase</fullName>
        <ecNumber evidence="2">4.3.2.7</ecNumber>
    </recommendedName>
</protein>
<reference evidence="9" key="1">
    <citation type="submission" date="2022-11" db="UniProtKB">
        <authorList>
            <consortium name="WormBaseParasite"/>
        </authorList>
    </citation>
    <scope>IDENTIFICATION</scope>
</reference>
<keyword evidence="8" id="KW-1185">Reference proteome</keyword>
<evidence type="ECO:0000256" key="4">
    <source>
        <dbReference type="ARBA" id="ARBA00023239"/>
    </source>
</evidence>
<organism evidence="8 9">
    <name type="scientific">Acrobeloides nanus</name>
    <dbReference type="NCBI Taxonomy" id="290746"/>
    <lineage>
        <taxon>Eukaryota</taxon>
        <taxon>Metazoa</taxon>
        <taxon>Ecdysozoa</taxon>
        <taxon>Nematoda</taxon>
        <taxon>Chromadorea</taxon>
        <taxon>Rhabditida</taxon>
        <taxon>Tylenchina</taxon>
        <taxon>Cephalobomorpha</taxon>
        <taxon>Cephaloboidea</taxon>
        <taxon>Cephalobidae</taxon>
        <taxon>Acrobeloides</taxon>
    </lineage>
</organism>
<evidence type="ECO:0000256" key="5">
    <source>
        <dbReference type="ARBA" id="ARBA00038350"/>
    </source>
</evidence>
<dbReference type="GO" id="GO:0004633">
    <property type="term" value="F:phosphopantothenoylcysteine decarboxylase activity"/>
    <property type="evidence" value="ECO:0007669"/>
    <property type="project" value="TreeGrafter"/>
</dbReference>
<dbReference type="Gene3D" id="3.40.50.1950">
    <property type="entry name" value="Flavin prenyltransferase-like"/>
    <property type="match status" value="1"/>
</dbReference>
<dbReference type="GO" id="GO:0015937">
    <property type="term" value="P:coenzyme A biosynthetic process"/>
    <property type="evidence" value="ECO:0007669"/>
    <property type="project" value="UniProtKB-KW"/>
</dbReference>
<evidence type="ECO:0000256" key="3">
    <source>
        <dbReference type="ARBA" id="ARBA00022993"/>
    </source>
</evidence>
<dbReference type="GO" id="GO:0010181">
    <property type="term" value="F:FMN binding"/>
    <property type="evidence" value="ECO:0007669"/>
    <property type="project" value="TreeGrafter"/>
</dbReference>
<evidence type="ECO:0000256" key="1">
    <source>
        <dbReference type="ARBA" id="ARBA00009662"/>
    </source>
</evidence>
<dbReference type="SUPFAM" id="SSF52507">
    <property type="entry name" value="Homo-oligomeric flavin-containing Cys decarboxylases, HFCD"/>
    <property type="match status" value="1"/>
</dbReference>
<comment type="similarity">
    <text evidence="1">Belongs to the gamma-glutamylcyclotransferase family. ChaC subfamily.</text>
</comment>
<feature type="domain" description="Flavoprotein" evidence="7">
    <location>
        <begin position="33"/>
        <end position="197"/>
    </location>
</feature>
<name>A0A914BZK4_9BILA</name>
<keyword evidence="3" id="KW-0173">Coenzyme A biosynthesis</keyword>
<keyword evidence="4" id="KW-0456">Lyase</keyword>
<dbReference type="EC" id="4.3.2.7" evidence="2"/>
<evidence type="ECO:0000259" key="7">
    <source>
        <dbReference type="Pfam" id="PF02441"/>
    </source>
</evidence>
<dbReference type="Pfam" id="PF02441">
    <property type="entry name" value="Flavoprotein"/>
    <property type="match status" value="1"/>
</dbReference>
<evidence type="ECO:0000313" key="9">
    <source>
        <dbReference type="WBParaSite" id="ACRNAN_Path_1337.g5247.t1"/>
    </source>
</evidence>